<evidence type="ECO:0000259" key="4">
    <source>
        <dbReference type="Pfam" id="PF03816"/>
    </source>
</evidence>
<proteinExistence type="inferred from homology"/>
<dbReference type="InterPro" id="IPR004474">
    <property type="entry name" value="LytR_CpsA_psr"/>
</dbReference>
<dbReference type="InterPro" id="IPR050922">
    <property type="entry name" value="LytR/CpsA/Psr_CW_biosynth"/>
</dbReference>
<dbReference type="PANTHER" id="PTHR33392">
    <property type="entry name" value="POLYISOPRENYL-TEICHOIC ACID--PEPTIDOGLYCAN TEICHOIC ACID TRANSFERASE TAGU"/>
    <property type="match status" value="1"/>
</dbReference>
<evidence type="ECO:0000256" key="3">
    <source>
        <dbReference type="SAM" id="Phobius"/>
    </source>
</evidence>
<organism evidence="5 6">
    <name type="scientific">Ornithinimicrobium cerasi</name>
    <dbReference type="NCBI Taxonomy" id="2248773"/>
    <lineage>
        <taxon>Bacteria</taxon>
        <taxon>Bacillati</taxon>
        <taxon>Actinomycetota</taxon>
        <taxon>Actinomycetes</taxon>
        <taxon>Micrococcales</taxon>
        <taxon>Ornithinimicrobiaceae</taxon>
        <taxon>Ornithinimicrobium</taxon>
    </lineage>
</organism>
<reference evidence="6" key="1">
    <citation type="submission" date="2017-08" db="EMBL/GenBank/DDBJ databases">
        <authorList>
            <person name="Varghese N."/>
            <person name="Submissions S."/>
        </authorList>
    </citation>
    <scope>NUCLEOTIDE SEQUENCE [LARGE SCALE GENOMIC DNA]</scope>
    <source>
        <strain evidence="6">USBA17B2</strain>
    </source>
</reference>
<dbReference type="Gene3D" id="3.40.630.190">
    <property type="entry name" value="LCP protein"/>
    <property type="match status" value="1"/>
</dbReference>
<dbReference type="PANTHER" id="PTHR33392:SF6">
    <property type="entry name" value="POLYISOPRENYL-TEICHOIC ACID--PEPTIDOGLYCAN TEICHOIC ACID TRANSFERASE TAGU"/>
    <property type="match status" value="1"/>
</dbReference>
<gene>
    <name evidence="5" type="ORF">SAMN05421879_10922</name>
</gene>
<dbReference type="RefSeq" id="WP_141401491.1">
    <property type="nucleotide sequence ID" value="NZ_OBQK01000009.1"/>
</dbReference>
<evidence type="ECO:0000256" key="2">
    <source>
        <dbReference type="SAM" id="MobiDB-lite"/>
    </source>
</evidence>
<comment type="similarity">
    <text evidence="1">Belongs to the LytR/CpsA/Psr (LCP) family.</text>
</comment>
<keyword evidence="3" id="KW-1133">Transmembrane helix</keyword>
<evidence type="ECO:0000313" key="6">
    <source>
        <dbReference type="Proteomes" id="UP000219688"/>
    </source>
</evidence>
<feature type="compositionally biased region" description="Low complexity" evidence="2">
    <location>
        <begin position="492"/>
        <end position="510"/>
    </location>
</feature>
<feature type="transmembrane region" description="Helical" evidence="3">
    <location>
        <begin position="57"/>
        <end position="80"/>
    </location>
</feature>
<feature type="compositionally biased region" description="Polar residues" evidence="2">
    <location>
        <begin position="511"/>
        <end position="525"/>
    </location>
</feature>
<accession>A0A285VRZ4</accession>
<feature type="domain" description="Cell envelope-related transcriptional attenuator" evidence="4">
    <location>
        <begin position="217"/>
        <end position="408"/>
    </location>
</feature>
<dbReference type="Pfam" id="PF03816">
    <property type="entry name" value="LytR_cpsA_psr"/>
    <property type="match status" value="1"/>
</dbReference>
<dbReference type="NCBIfam" id="TIGR00350">
    <property type="entry name" value="lytR_cpsA_psr"/>
    <property type="match status" value="1"/>
</dbReference>
<keyword evidence="3" id="KW-0812">Transmembrane</keyword>
<feature type="region of interest" description="Disordered" evidence="2">
    <location>
        <begin position="481"/>
        <end position="538"/>
    </location>
</feature>
<evidence type="ECO:0000313" key="5">
    <source>
        <dbReference type="EMBL" id="SOC56815.1"/>
    </source>
</evidence>
<name>A0A285VRZ4_9MICO</name>
<evidence type="ECO:0000256" key="1">
    <source>
        <dbReference type="ARBA" id="ARBA00006068"/>
    </source>
</evidence>
<feature type="transmembrane region" description="Helical" evidence="3">
    <location>
        <begin position="100"/>
        <end position="122"/>
    </location>
</feature>
<dbReference type="Proteomes" id="UP000219688">
    <property type="component" value="Unassembled WGS sequence"/>
</dbReference>
<keyword evidence="6" id="KW-1185">Reference proteome</keyword>
<sequence>MNDHDPPAGGSHAARREHETWEAGRSPGAPGTGLGRSLGLTTLSALLPGSGLLRTRAWVLGIFLVTLAVASLGVLAATVWREGLTSTALATAADERRLRIVLGVLIAGTVLWVGAVALTAVLTRPRRASRGQRWALAGFTALLCLAVTTPAALGTQYITSHLSAMDKVFTQDEPLTPGSPRPTSALGPDRLDPWAQLPRVNMLLLGSDAAEAREGTRTDTMIVASIDTHTGESVLFSIPRNLQRVPIPRDNPLHDVYPSGRYDCGDQCLMNAIWTEAELNAEENPQSYADDPTPGLTATRDVLSAVLGVDIHHTVIVNLEGFSDLVDAMGGVSVTVQEPIPINGRTYTDANGVIQLDPESPNLEWLEPGTQTLTGRQALGYSRSRVTTDDFSRMRRQRCMVAALIEQADPMTLLQRYPQIISAVGDNVVTDIPQSDLGVWAELVLLVQGASIKSLPFTPQNTDVADPDFAQIRYDVWEALNPAPEPAPAPGGDPQEPTATATPAAPQEPTDSPTVTPDDSSATTTESDELSDIGAVCD</sequence>
<dbReference type="EMBL" id="OBQK01000009">
    <property type="protein sequence ID" value="SOC56815.1"/>
    <property type="molecule type" value="Genomic_DNA"/>
</dbReference>
<keyword evidence="3" id="KW-0472">Membrane</keyword>
<feature type="transmembrane region" description="Helical" evidence="3">
    <location>
        <begin position="134"/>
        <end position="153"/>
    </location>
</feature>
<protein>
    <submittedName>
        <fullName evidence="5">Transcriptional attenuator, LytR family</fullName>
    </submittedName>
</protein>
<dbReference type="AlphaFoldDB" id="A0A285VRZ4"/>
<feature type="region of interest" description="Disordered" evidence="2">
    <location>
        <begin position="1"/>
        <end position="32"/>
    </location>
</feature>